<accession>A0ABX0Y995</accession>
<dbReference type="InterPro" id="IPR024079">
    <property type="entry name" value="MetalloPept_cat_dom_sf"/>
</dbReference>
<evidence type="ECO:0000256" key="12">
    <source>
        <dbReference type="ARBA" id="ARBA00023049"/>
    </source>
</evidence>
<dbReference type="Proteomes" id="UP000746535">
    <property type="component" value="Unassembled WGS sequence"/>
</dbReference>
<keyword evidence="8" id="KW-0677">Repeat</keyword>
<dbReference type="Pfam" id="PF08548">
    <property type="entry name" value="Peptidase_M10_C"/>
    <property type="match status" value="1"/>
</dbReference>
<keyword evidence="9 14" id="KW-0378">Hydrolase</keyword>
<comment type="caution">
    <text evidence="14">The sequence shown here is derived from an EMBL/GenBank/DDBJ whole genome shotgun (WGS) entry which is preliminary data.</text>
</comment>
<evidence type="ECO:0000256" key="11">
    <source>
        <dbReference type="ARBA" id="ARBA00022837"/>
    </source>
</evidence>
<comment type="similarity">
    <text evidence="4">Belongs to the peptidase M10B family.</text>
</comment>
<evidence type="ECO:0000256" key="7">
    <source>
        <dbReference type="ARBA" id="ARBA00022723"/>
    </source>
</evidence>
<dbReference type="InterPro" id="IPR018511">
    <property type="entry name" value="Hemolysin-typ_Ca-bd_CS"/>
</dbReference>
<evidence type="ECO:0000259" key="13">
    <source>
        <dbReference type="SMART" id="SM00235"/>
    </source>
</evidence>
<dbReference type="CDD" id="cd04277">
    <property type="entry name" value="ZnMc_serralysin_like"/>
    <property type="match status" value="1"/>
</dbReference>
<evidence type="ECO:0000256" key="5">
    <source>
        <dbReference type="ARBA" id="ARBA00022525"/>
    </source>
</evidence>
<dbReference type="InterPro" id="IPR034033">
    <property type="entry name" value="Serralysin-like"/>
</dbReference>
<evidence type="ECO:0000256" key="8">
    <source>
        <dbReference type="ARBA" id="ARBA00022737"/>
    </source>
</evidence>
<keyword evidence="7" id="KW-0479">Metal-binding</keyword>
<feature type="domain" description="Peptidase metallopeptidase" evidence="13">
    <location>
        <begin position="70"/>
        <end position="236"/>
    </location>
</feature>
<keyword evidence="15" id="KW-1185">Reference proteome</keyword>
<sequence length="470" mass="50056">MSDLELESNAAPARQPSEAYSLLDTFRHAYDRGVGTTDGHPSYTVDQAGAQIDRYGYQFRDKDGDGAVVLSYSFTEVRPADFDSSRGDFIAFNDQQRAQTKLALQAWADVANVKFTQALTGGDGHLSLASYSTSASEAAYAFYPNGTSREGQSWYWVSDSYQDNANAATNNYGGQTLLHEIGHTLGLGHPGDYNAWDGVLSYGDDAPYAQDSRGYSVMSYWDEFNTHQDFHNAYASAPLMDDIAAIQQLYGANLQTRSGGTVYGFNANSNRAETMATTDHDTLIFSVWDTGGIDTLDFSGYSMDQRINLQATSFSDVGGLIGNVSIAQGVIIEKAFGGAGNDYLIGNDAANELKGNEGNDLIAGAGGADKLWGGAGADTFVYTAREDSAKGGSDRLMDFTTGEDRIDLSALAGDGGQAIHFAATLDGTAGAAVLKDTGYGTRLAVDFDGDHGADFVIRILGEAHVTDVVV</sequence>
<evidence type="ECO:0000256" key="1">
    <source>
        <dbReference type="ARBA" id="ARBA00001913"/>
    </source>
</evidence>
<dbReference type="RefSeq" id="WP_168081317.1">
    <property type="nucleotide sequence ID" value="NZ_JAAVJI010000001.1"/>
</dbReference>
<evidence type="ECO:0000256" key="4">
    <source>
        <dbReference type="ARBA" id="ARBA00009490"/>
    </source>
</evidence>
<dbReference type="EC" id="3.4.24.40" evidence="14"/>
<keyword evidence="10" id="KW-0862">Zinc</keyword>
<evidence type="ECO:0000313" key="15">
    <source>
        <dbReference type="Proteomes" id="UP000746535"/>
    </source>
</evidence>
<dbReference type="SMART" id="SM00235">
    <property type="entry name" value="ZnMc"/>
    <property type="match status" value="1"/>
</dbReference>
<dbReference type="SUPFAM" id="SSF51120">
    <property type="entry name" value="beta-Roll"/>
    <property type="match status" value="1"/>
</dbReference>
<dbReference type="InterPro" id="IPR006026">
    <property type="entry name" value="Peptidase_Metallo"/>
</dbReference>
<dbReference type="SUPFAM" id="SSF55486">
    <property type="entry name" value="Metalloproteases ('zincins'), catalytic domain"/>
    <property type="match status" value="1"/>
</dbReference>
<dbReference type="InterPro" id="IPR013858">
    <property type="entry name" value="Peptidase_M10B_C"/>
</dbReference>
<reference evidence="14 15" key="1">
    <citation type="submission" date="2020-03" db="EMBL/GenBank/DDBJ databases">
        <authorList>
            <person name="Wang L."/>
            <person name="He N."/>
            <person name="Li Y."/>
            <person name="Fang Y."/>
            <person name="Zhang F."/>
        </authorList>
    </citation>
    <scope>NUCLEOTIDE SEQUENCE [LARGE SCALE GENOMIC DNA]</scope>
    <source>
        <strain evidence="15">hsmgli-8</strain>
    </source>
</reference>
<evidence type="ECO:0000256" key="10">
    <source>
        <dbReference type="ARBA" id="ARBA00022833"/>
    </source>
</evidence>
<dbReference type="InterPro" id="IPR011049">
    <property type="entry name" value="Serralysin-like_metalloprot_C"/>
</dbReference>
<dbReference type="GO" id="GO:0008237">
    <property type="term" value="F:metallopeptidase activity"/>
    <property type="evidence" value="ECO:0007669"/>
    <property type="project" value="UniProtKB-KW"/>
</dbReference>
<name>A0ABX0Y995_9PSED</name>
<organism evidence="14 15">
    <name type="scientific">Pseudomonas quercus</name>
    <dbReference type="NCBI Taxonomy" id="2722792"/>
    <lineage>
        <taxon>Bacteria</taxon>
        <taxon>Pseudomonadati</taxon>
        <taxon>Pseudomonadota</taxon>
        <taxon>Gammaproteobacteria</taxon>
        <taxon>Pseudomonadales</taxon>
        <taxon>Pseudomonadaceae</taxon>
        <taxon>Pseudomonas</taxon>
    </lineage>
</organism>
<dbReference type="Pfam" id="PF00353">
    <property type="entry name" value="HemolysinCabind"/>
    <property type="match status" value="1"/>
</dbReference>
<comment type="subcellular location">
    <subcellularLocation>
        <location evidence="3">Secreted</location>
    </subcellularLocation>
</comment>
<evidence type="ECO:0000256" key="6">
    <source>
        <dbReference type="ARBA" id="ARBA00022670"/>
    </source>
</evidence>
<evidence type="ECO:0000256" key="3">
    <source>
        <dbReference type="ARBA" id="ARBA00004613"/>
    </source>
</evidence>
<keyword evidence="6" id="KW-0645">Protease</keyword>
<dbReference type="InterPro" id="IPR001343">
    <property type="entry name" value="Hemolysn_Ca-bd"/>
</dbReference>
<dbReference type="InterPro" id="IPR016294">
    <property type="entry name" value="Pept_M10B"/>
</dbReference>
<dbReference type="Gene3D" id="3.40.390.10">
    <property type="entry name" value="Collagenase (Catalytic Domain)"/>
    <property type="match status" value="1"/>
</dbReference>
<dbReference type="PROSITE" id="PS00330">
    <property type="entry name" value="HEMOLYSIN_CALCIUM"/>
    <property type="match status" value="1"/>
</dbReference>
<evidence type="ECO:0000256" key="9">
    <source>
        <dbReference type="ARBA" id="ARBA00022801"/>
    </source>
</evidence>
<evidence type="ECO:0000313" key="14">
    <source>
        <dbReference type="EMBL" id="NJO99831.1"/>
    </source>
</evidence>
<dbReference type="InterPro" id="IPR001818">
    <property type="entry name" value="Pept_M10_metallopeptidase"/>
</dbReference>
<comment type="cofactor">
    <cofactor evidence="1">
        <name>Ca(2+)</name>
        <dbReference type="ChEBI" id="CHEBI:29108"/>
    </cofactor>
</comment>
<comment type="cofactor">
    <cofactor evidence="2">
        <name>Zn(2+)</name>
        <dbReference type="ChEBI" id="CHEBI:29105"/>
    </cofactor>
</comment>
<keyword evidence="12 14" id="KW-0482">Metalloprotease</keyword>
<dbReference type="EMBL" id="JAAVJI010000001">
    <property type="protein sequence ID" value="NJO99831.1"/>
    <property type="molecule type" value="Genomic_DNA"/>
</dbReference>
<keyword evidence="11" id="KW-0106">Calcium</keyword>
<evidence type="ECO:0000256" key="2">
    <source>
        <dbReference type="ARBA" id="ARBA00001947"/>
    </source>
</evidence>
<dbReference type="Pfam" id="PF00413">
    <property type="entry name" value="Peptidase_M10"/>
    <property type="match status" value="1"/>
</dbReference>
<dbReference type="PRINTS" id="PR00313">
    <property type="entry name" value="CABNDNGRPT"/>
</dbReference>
<keyword evidence="5" id="KW-0964">Secreted</keyword>
<dbReference type="PIRSF" id="PIRSF001205">
    <property type="entry name" value="Peptidase_M10B"/>
    <property type="match status" value="1"/>
</dbReference>
<proteinExistence type="inferred from homology"/>
<protein>
    <submittedName>
        <fullName evidence="14">Serralysin family metalloprotease</fullName>
        <ecNumber evidence="14">3.4.24.40</ecNumber>
    </submittedName>
</protein>
<dbReference type="NCBIfam" id="NF035945">
    <property type="entry name" value="Zn_serralysin"/>
    <property type="match status" value="1"/>
</dbReference>
<gene>
    <name evidence="14" type="ORF">HBH25_03000</name>
</gene>
<dbReference type="Gene3D" id="2.150.10.10">
    <property type="entry name" value="Serralysin-like metalloprotease, C-terminal"/>
    <property type="match status" value="1"/>
</dbReference>